<evidence type="ECO:0000313" key="9">
    <source>
        <dbReference type="EMBL" id="GAG11911.1"/>
    </source>
</evidence>
<gene>
    <name evidence="9" type="ORF">S01H1_41194</name>
</gene>
<dbReference type="InterPro" id="IPR000515">
    <property type="entry name" value="MetI-like"/>
</dbReference>
<dbReference type="GO" id="GO:0005886">
    <property type="term" value="C:plasma membrane"/>
    <property type="evidence" value="ECO:0007669"/>
    <property type="project" value="UniProtKB-SubCell"/>
</dbReference>
<feature type="transmembrane region" description="Helical" evidence="7">
    <location>
        <begin position="84"/>
        <end position="103"/>
    </location>
</feature>
<keyword evidence="3" id="KW-1003">Cell membrane</keyword>
<dbReference type="GO" id="GO:0071916">
    <property type="term" value="F:dipeptide transmembrane transporter activity"/>
    <property type="evidence" value="ECO:0007669"/>
    <property type="project" value="TreeGrafter"/>
</dbReference>
<comment type="subcellular location">
    <subcellularLocation>
        <location evidence="1">Cell membrane</location>
        <topology evidence="1">Multi-pass membrane protein</topology>
    </subcellularLocation>
</comment>
<organism evidence="9">
    <name type="scientific">marine sediment metagenome</name>
    <dbReference type="NCBI Taxonomy" id="412755"/>
    <lineage>
        <taxon>unclassified sequences</taxon>
        <taxon>metagenomes</taxon>
        <taxon>ecological metagenomes</taxon>
    </lineage>
</organism>
<sequence length="221" mass="24475">MYSGAHWGKRLDLLGRVLTISGVSIPSFWLALVLQLIFSSWLGWLPLGGRLSREFLIFEPIQHITGFNLIDAAITGHWEAWKDALIHIIMPAIVLAVYPICLISRMMRGSIIEVLTQDYVTAARAGGMPERLVLFRFALKNAIAPTLTVISLVFAYSISGSVLIEIVFNWPGLGKYITDAIINADFPVVLAVTLIVTIIYVMINLFVDLIQAAIDPRIQLG</sequence>
<proteinExistence type="predicted"/>
<protein>
    <recommendedName>
        <fullName evidence="8">ABC transmembrane type-1 domain-containing protein</fullName>
    </recommendedName>
</protein>
<evidence type="ECO:0000256" key="5">
    <source>
        <dbReference type="ARBA" id="ARBA00022989"/>
    </source>
</evidence>
<dbReference type="PROSITE" id="PS50928">
    <property type="entry name" value="ABC_TM1"/>
    <property type="match status" value="1"/>
</dbReference>
<comment type="caution">
    <text evidence="9">The sequence shown here is derived from an EMBL/GenBank/DDBJ whole genome shotgun (WGS) entry which is preliminary data.</text>
</comment>
<feature type="transmembrane region" description="Helical" evidence="7">
    <location>
        <begin position="142"/>
        <end position="168"/>
    </location>
</feature>
<feature type="transmembrane region" description="Helical" evidence="7">
    <location>
        <begin position="188"/>
        <end position="207"/>
    </location>
</feature>
<evidence type="ECO:0000259" key="8">
    <source>
        <dbReference type="PROSITE" id="PS50928"/>
    </source>
</evidence>
<dbReference type="CDD" id="cd06261">
    <property type="entry name" value="TM_PBP2"/>
    <property type="match status" value="1"/>
</dbReference>
<keyword evidence="6 7" id="KW-0472">Membrane</keyword>
<reference evidence="9" key="1">
    <citation type="journal article" date="2014" name="Front. Microbiol.">
        <title>High frequency of phylogenetically diverse reductive dehalogenase-homologous genes in deep subseafloor sedimentary metagenomes.</title>
        <authorList>
            <person name="Kawai M."/>
            <person name="Futagami T."/>
            <person name="Toyoda A."/>
            <person name="Takaki Y."/>
            <person name="Nishi S."/>
            <person name="Hori S."/>
            <person name="Arai W."/>
            <person name="Tsubouchi T."/>
            <person name="Morono Y."/>
            <person name="Uchiyama I."/>
            <person name="Ito T."/>
            <person name="Fujiyama A."/>
            <person name="Inagaki F."/>
            <person name="Takami H."/>
        </authorList>
    </citation>
    <scope>NUCLEOTIDE SEQUENCE</scope>
    <source>
        <strain evidence="9">Expedition CK06-06</strain>
    </source>
</reference>
<dbReference type="InterPro" id="IPR035906">
    <property type="entry name" value="MetI-like_sf"/>
</dbReference>
<name>X0WGU2_9ZZZZ</name>
<accession>X0WGU2</accession>
<dbReference type="PANTHER" id="PTHR43163">
    <property type="entry name" value="DIPEPTIDE TRANSPORT SYSTEM PERMEASE PROTEIN DPPB-RELATED"/>
    <property type="match status" value="1"/>
</dbReference>
<dbReference type="Pfam" id="PF00528">
    <property type="entry name" value="BPD_transp_1"/>
    <property type="match status" value="1"/>
</dbReference>
<evidence type="ECO:0000256" key="7">
    <source>
        <dbReference type="SAM" id="Phobius"/>
    </source>
</evidence>
<keyword evidence="4 7" id="KW-0812">Transmembrane</keyword>
<evidence type="ECO:0000256" key="6">
    <source>
        <dbReference type="ARBA" id="ARBA00023136"/>
    </source>
</evidence>
<evidence type="ECO:0000256" key="3">
    <source>
        <dbReference type="ARBA" id="ARBA00022475"/>
    </source>
</evidence>
<keyword evidence="5 7" id="KW-1133">Transmembrane helix</keyword>
<dbReference type="Gene3D" id="1.10.3720.10">
    <property type="entry name" value="MetI-like"/>
    <property type="match status" value="1"/>
</dbReference>
<feature type="domain" description="ABC transmembrane type-1" evidence="8">
    <location>
        <begin position="1"/>
        <end position="207"/>
    </location>
</feature>
<evidence type="ECO:0000256" key="1">
    <source>
        <dbReference type="ARBA" id="ARBA00004651"/>
    </source>
</evidence>
<dbReference type="SUPFAM" id="SSF161098">
    <property type="entry name" value="MetI-like"/>
    <property type="match status" value="1"/>
</dbReference>
<evidence type="ECO:0000256" key="4">
    <source>
        <dbReference type="ARBA" id="ARBA00022692"/>
    </source>
</evidence>
<dbReference type="EMBL" id="BARS01026116">
    <property type="protein sequence ID" value="GAG11911.1"/>
    <property type="molecule type" value="Genomic_DNA"/>
</dbReference>
<keyword evidence="2" id="KW-0813">Transport</keyword>
<dbReference type="AlphaFoldDB" id="X0WGU2"/>
<evidence type="ECO:0000256" key="2">
    <source>
        <dbReference type="ARBA" id="ARBA00022448"/>
    </source>
</evidence>
<dbReference type="PANTHER" id="PTHR43163:SF6">
    <property type="entry name" value="DIPEPTIDE TRANSPORT SYSTEM PERMEASE PROTEIN DPPB-RELATED"/>
    <property type="match status" value="1"/>
</dbReference>
<feature type="transmembrane region" description="Helical" evidence="7">
    <location>
        <begin position="20"/>
        <end position="44"/>
    </location>
</feature>